<dbReference type="PROSITE" id="PS50011">
    <property type="entry name" value="PROTEIN_KINASE_DOM"/>
    <property type="match status" value="1"/>
</dbReference>
<evidence type="ECO:0000256" key="6">
    <source>
        <dbReference type="SAM" id="MobiDB-lite"/>
    </source>
</evidence>
<evidence type="ECO:0000256" key="3">
    <source>
        <dbReference type="ARBA" id="ARBA00022741"/>
    </source>
</evidence>
<dbReference type="Gene3D" id="1.10.510.10">
    <property type="entry name" value="Transferase(Phosphotransferase) domain 1"/>
    <property type="match status" value="1"/>
</dbReference>
<proteinExistence type="predicted"/>
<keyword evidence="5" id="KW-0067">ATP-binding</keyword>
<keyword evidence="2 8" id="KW-0808">Transferase</keyword>
<dbReference type="Proteomes" id="UP000679307">
    <property type="component" value="Chromosome"/>
</dbReference>
<dbReference type="EMBL" id="CP075371">
    <property type="protein sequence ID" value="QVT78278.1"/>
    <property type="molecule type" value="Genomic_DNA"/>
</dbReference>
<sequence>MRARPTAPVVPPVVPAPTVPGYRLLERMAHGKRLDTWDAWDELRGTRCVIKLVRPDRRAQDRVVEALRREGVIATTLAHPHLVRGYEVLDDPVAVVLETLRGQTLGRVVEDGALGVPDVAELGLQLTAVLGFLHHHDWLHLDVKPGNVVVDHGRAVLIDLNLAGRPGEGRPGAGTPGYLAPEQAHGGTLTSATDVWALGVVLLECLTGEQPFGQEATWDTRRRWPLLHRRPPGPPTPPAHLPSPLAALLLSCVDHDPAARPRLADVRAVLEPLTGRPPGPRTGPRTGPQTGPQAGSHAPPSLPS</sequence>
<feature type="domain" description="Protein kinase" evidence="7">
    <location>
        <begin position="22"/>
        <end position="274"/>
    </location>
</feature>
<dbReference type="InterPro" id="IPR050660">
    <property type="entry name" value="NEK_Ser/Thr_kinase"/>
</dbReference>
<accession>A0ABX8EGN9</accession>
<evidence type="ECO:0000259" key="7">
    <source>
        <dbReference type="PROSITE" id="PS50011"/>
    </source>
</evidence>
<gene>
    <name evidence="8" type="primary">prkC_1</name>
    <name evidence="8" type="ORF">ENKNEFLB_00651</name>
</gene>
<evidence type="ECO:0000313" key="9">
    <source>
        <dbReference type="Proteomes" id="UP000679307"/>
    </source>
</evidence>
<keyword evidence="4 8" id="KW-0418">Kinase</keyword>
<feature type="compositionally biased region" description="Low complexity" evidence="6">
    <location>
        <begin position="282"/>
        <end position="293"/>
    </location>
</feature>
<dbReference type="PANTHER" id="PTHR43671">
    <property type="entry name" value="SERINE/THREONINE-PROTEIN KINASE NEK"/>
    <property type="match status" value="1"/>
</dbReference>
<dbReference type="SUPFAM" id="SSF56112">
    <property type="entry name" value="Protein kinase-like (PK-like)"/>
    <property type="match status" value="1"/>
</dbReference>
<evidence type="ECO:0000256" key="4">
    <source>
        <dbReference type="ARBA" id="ARBA00022777"/>
    </source>
</evidence>
<dbReference type="RefSeq" id="WP_214057880.1">
    <property type="nucleotide sequence ID" value="NZ_BAAAHS010000093.1"/>
</dbReference>
<evidence type="ECO:0000256" key="5">
    <source>
        <dbReference type="ARBA" id="ARBA00022840"/>
    </source>
</evidence>
<reference evidence="8 9" key="1">
    <citation type="submission" date="2021-05" db="EMBL/GenBank/DDBJ databases">
        <title>Complete genome of Nocardioides aquaticus KCTC 9944T isolated from meromictic and hypersaline Ekho Lake, Antarctica.</title>
        <authorList>
            <person name="Hwang K."/>
            <person name="Kim K.M."/>
            <person name="Choe H."/>
        </authorList>
    </citation>
    <scope>NUCLEOTIDE SEQUENCE [LARGE SCALE GENOMIC DNA]</scope>
    <source>
        <strain evidence="8 9">KCTC 9944</strain>
    </source>
</reference>
<dbReference type="EC" id="2.7.11.1" evidence="1"/>
<keyword evidence="9" id="KW-1185">Reference proteome</keyword>
<dbReference type="Pfam" id="PF00069">
    <property type="entry name" value="Pkinase"/>
    <property type="match status" value="1"/>
</dbReference>
<name>A0ABX8EGN9_9ACTN</name>
<dbReference type="Gene3D" id="3.30.200.20">
    <property type="entry name" value="Phosphorylase Kinase, domain 1"/>
    <property type="match status" value="1"/>
</dbReference>
<protein>
    <recommendedName>
        <fullName evidence="1">non-specific serine/threonine protein kinase</fullName>
        <ecNumber evidence="1">2.7.11.1</ecNumber>
    </recommendedName>
</protein>
<feature type="region of interest" description="Disordered" evidence="6">
    <location>
        <begin position="267"/>
        <end position="304"/>
    </location>
</feature>
<dbReference type="InterPro" id="IPR000719">
    <property type="entry name" value="Prot_kinase_dom"/>
</dbReference>
<dbReference type="InterPro" id="IPR011009">
    <property type="entry name" value="Kinase-like_dom_sf"/>
</dbReference>
<dbReference type="SMART" id="SM00220">
    <property type="entry name" value="S_TKc"/>
    <property type="match status" value="1"/>
</dbReference>
<dbReference type="PANTHER" id="PTHR43671:SF13">
    <property type="entry name" value="SERINE_THREONINE-PROTEIN KINASE NEK2"/>
    <property type="match status" value="1"/>
</dbReference>
<dbReference type="CDD" id="cd14014">
    <property type="entry name" value="STKc_PknB_like"/>
    <property type="match status" value="1"/>
</dbReference>
<evidence type="ECO:0000256" key="1">
    <source>
        <dbReference type="ARBA" id="ARBA00012513"/>
    </source>
</evidence>
<organism evidence="8 9">
    <name type="scientific">Nocardioides aquaticus</name>
    <dbReference type="NCBI Taxonomy" id="160826"/>
    <lineage>
        <taxon>Bacteria</taxon>
        <taxon>Bacillati</taxon>
        <taxon>Actinomycetota</taxon>
        <taxon>Actinomycetes</taxon>
        <taxon>Propionibacteriales</taxon>
        <taxon>Nocardioidaceae</taxon>
        <taxon>Nocardioides</taxon>
    </lineage>
</organism>
<evidence type="ECO:0000256" key="2">
    <source>
        <dbReference type="ARBA" id="ARBA00022679"/>
    </source>
</evidence>
<dbReference type="GO" id="GO:0004674">
    <property type="term" value="F:protein serine/threonine kinase activity"/>
    <property type="evidence" value="ECO:0007669"/>
    <property type="project" value="UniProtKB-EC"/>
</dbReference>
<keyword evidence="3" id="KW-0547">Nucleotide-binding</keyword>
<evidence type="ECO:0000313" key="8">
    <source>
        <dbReference type="EMBL" id="QVT78278.1"/>
    </source>
</evidence>